<dbReference type="GO" id="GO:0003700">
    <property type="term" value="F:DNA-binding transcription factor activity"/>
    <property type="evidence" value="ECO:0007669"/>
    <property type="project" value="InterPro"/>
</dbReference>
<name>A0A6P2X6U5_BURL3</name>
<evidence type="ECO:0000256" key="2">
    <source>
        <dbReference type="ARBA" id="ARBA00022898"/>
    </source>
</evidence>
<keyword evidence="4" id="KW-0238">DNA-binding</keyword>
<evidence type="ECO:0000256" key="1">
    <source>
        <dbReference type="ARBA" id="ARBA00005384"/>
    </source>
</evidence>
<dbReference type="InterPro" id="IPR015421">
    <property type="entry name" value="PyrdxlP-dep_Trfase_major"/>
</dbReference>
<dbReference type="Gene3D" id="3.40.640.10">
    <property type="entry name" value="Type I PLP-dependent aspartate aminotransferase-like (Major domain)"/>
    <property type="match status" value="1"/>
</dbReference>
<keyword evidence="2" id="KW-0663">Pyridoxal phosphate</keyword>
<dbReference type="CDD" id="cd00609">
    <property type="entry name" value="AAT_like"/>
    <property type="match status" value="1"/>
</dbReference>
<dbReference type="GO" id="GO:0030170">
    <property type="term" value="F:pyridoxal phosphate binding"/>
    <property type="evidence" value="ECO:0007669"/>
    <property type="project" value="InterPro"/>
</dbReference>
<comment type="similarity">
    <text evidence="1">In the C-terminal section; belongs to the class-I pyridoxal-phosphate-dependent aminotransferase family.</text>
</comment>
<dbReference type="PROSITE" id="PS50949">
    <property type="entry name" value="HTH_GNTR"/>
    <property type="match status" value="1"/>
</dbReference>
<dbReference type="SUPFAM" id="SSF46785">
    <property type="entry name" value="Winged helix' DNA-binding domain"/>
    <property type="match status" value="1"/>
</dbReference>
<proteinExistence type="inferred from homology"/>
<dbReference type="InterPro" id="IPR036388">
    <property type="entry name" value="WH-like_DNA-bd_sf"/>
</dbReference>
<dbReference type="GO" id="GO:0003677">
    <property type="term" value="F:DNA binding"/>
    <property type="evidence" value="ECO:0007669"/>
    <property type="project" value="UniProtKB-KW"/>
</dbReference>
<accession>A0A6P2X6U5</accession>
<dbReference type="InterPro" id="IPR036390">
    <property type="entry name" value="WH_DNA-bd_sf"/>
</dbReference>
<dbReference type="SMART" id="SM00345">
    <property type="entry name" value="HTH_GNTR"/>
    <property type="match status" value="1"/>
</dbReference>
<evidence type="ECO:0000313" key="7">
    <source>
        <dbReference type="EMBL" id="VWD05034.1"/>
    </source>
</evidence>
<keyword evidence="3" id="KW-0805">Transcription regulation</keyword>
<evidence type="ECO:0000259" key="6">
    <source>
        <dbReference type="PROSITE" id="PS50949"/>
    </source>
</evidence>
<dbReference type="PANTHER" id="PTHR46577:SF1">
    <property type="entry name" value="HTH-TYPE TRANSCRIPTIONAL REGULATORY PROTEIN GABR"/>
    <property type="match status" value="1"/>
</dbReference>
<dbReference type="CDD" id="cd07377">
    <property type="entry name" value="WHTH_GntR"/>
    <property type="match status" value="1"/>
</dbReference>
<reference evidence="7 8" key="1">
    <citation type="submission" date="2019-09" db="EMBL/GenBank/DDBJ databases">
        <authorList>
            <person name="Depoorter E."/>
        </authorList>
    </citation>
    <scope>NUCLEOTIDE SEQUENCE [LARGE SCALE GENOMIC DNA]</scope>
    <source>
        <strain evidence="7">R-39750</strain>
    </source>
</reference>
<dbReference type="SUPFAM" id="SSF53383">
    <property type="entry name" value="PLP-dependent transferases"/>
    <property type="match status" value="1"/>
</dbReference>
<dbReference type="PRINTS" id="PR00035">
    <property type="entry name" value="HTHGNTR"/>
</dbReference>
<organism evidence="7 8">
    <name type="scientific">Burkholderia lata (strain ATCC 17760 / DSM 23089 / LMG 22485 / NCIMB 9086 / R18194 / 383)</name>
    <dbReference type="NCBI Taxonomy" id="482957"/>
    <lineage>
        <taxon>Bacteria</taxon>
        <taxon>Pseudomonadati</taxon>
        <taxon>Pseudomonadota</taxon>
        <taxon>Betaproteobacteria</taxon>
        <taxon>Burkholderiales</taxon>
        <taxon>Burkholderiaceae</taxon>
        <taxon>Burkholderia</taxon>
        <taxon>Burkholderia cepacia complex</taxon>
    </lineage>
</organism>
<sequence length="490" mass="53594">MVATHVTRQASPTLVEIDVHRHLDEPIVRQIVRQLRELIDSGRLPVGARLPASRDLAGQLGVTRNCVVDAYQELMADGLLEGRGRHGTFVQTHASADAARPGRKHPLPAVLERLHVPAPADKAGGAATLDWRPESAHAQALPLDVWRNACREAGRHLPPQDYGDPRGEPGLRHGIARWLRTHRSVDVDPDHVVVTHGVGHDLPLVSQALLHDGDLCAIEDPGYEKARIAFARAGATVRPVPVDRDGLLVEHVVVDGAAPQMVHVTPAHQYPLGGRLPRSRRDALIGLARQHGILIVEHEYDSEFQHEGTRLPPIFASAPDTTLLIGTFARVIGPSLRLGFIAAPSAVAAALAAFVDRERRHVSLPTQRIAEFLLASGQLDRHLRRMRRQYAAMRDTLLGRLAVHAARIDLQGDRVGLHVSIAGRDPAFDRALRAALRSRGIYFNDVARFSTLNDDTPGFVFGYGYMTPAMLERSLDEIDDCIRALTGGTS</sequence>
<evidence type="ECO:0000256" key="3">
    <source>
        <dbReference type="ARBA" id="ARBA00023015"/>
    </source>
</evidence>
<dbReference type="Gene3D" id="1.10.10.10">
    <property type="entry name" value="Winged helix-like DNA-binding domain superfamily/Winged helix DNA-binding domain"/>
    <property type="match status" value="1"/>
</dbReference>
<feature type="domain" description="HTH gntR-type" evidence="6">
    <location>
        <begin position="25"/>
        <end position="93"/>
    </location>
</feature>
<protein>
    <submittedName>
        <fullName evidence="7">GntR family transcriptional regulator</fullName>
    </submittedName>
</protein>
<evidence type="ECO:0000256" key="5">
    <source>
        <dbReference type="ARBA" id="ARBA00023163"/>
    </source>
</evidence>
<keyword evidence="5" id="KW-0804">Transcription</keyword>
<gene>
    <name evidence="7" type="ORF">BLA39750_02825</name>
</gene>
<evidence type="ECO:0000313" key="8">
    <source>
        <dbReference type="Proteomes" id="UP000494110"/>
    </source>
</evidence>
<dbReference type="InterPro" id="IPR015424">
    <property type="entry name" value="PyrdxlP-dep_Trfase"/>
</dbReference>
<dbReference type="InterPro" id="IPR000524">
    <property type="entry name" value="Tscrpt_reg_HTH_GntR"/>
</dbReference>
<dbReference type="Pfam" id="PF00392">
    <property type="entry name" value="GntR"/>
    <property type="match status" value="1"/>
</dbReference>
<dbReference type="AlphaFoldDB" id="A0A6P2X6U5"/>
<dbReference type="PANTHER" id="PTHR46577">
    <property type="entry name" value="HTH-TYPE TRANSCRIPTIONAL REGULATORY PROTEIN GABR"/>
    <property type="match status" value="1"/>
</dbReference>
<dbReference type="EMBL" id="CABVQN010000012">
    <property type="protein sequence ID" value="VWD05034.1"/>
    <property type="molecule type" value="Genomic_DNA"/>
</dbReference>
<dbReference type="InterPro" id="IPR051446">
    <property type="entry name" value="HTH_trans_reg/aminotransferase"/>
</dbReference>
<evidence type="ECO:0000256" key="4">
    <source>
        <dbReference type="ARBA" id="ARBA00023125"/>
    </source>
</evidence>
<dbReference type="InterPro" id="IPR004839">
    <property type="entry name" value="Aminotransferase_I/II_large"/>
</dbReference>
<dbReference type="Pfam" id="PF00155">
    <property type="entry name" value="Aminotran_1_2"/>
    <property type="match status" value="1"/>
</dbReference>
<dbReference type="Proteomes" id="UP000494110">
    <property type="component" value="Unassembled WGS sequence"/>
</dbReference>